<dbReference type="RefSeq" id="WP_188936018.1">
    <property type="nucleotide sequence ID" value="NZ_BMJC01000005.1"/>
</dbReference>
<dbReference type="SUPFAM" id="SSF56954">
    <property type="entry name" value="Outer membrane efflux proteins (OEP)"/>
    <property type="match status" value="1"/>
</dbReference>
<reference evidence="9" key="1">
    <citation type="journal article" date="2014" name="Int. J. Syst. Evol. Microbiol.">
        <title>Complete genome sequence of Corynebacterium casei LMG S-19264T (=DSM 44701T), isolated from a smear-ripened cheese.</title>
        <authorList>
            <consortium name="US DOE Joint Genome Institute (JGI-PGF)"/>
            <person name="Walter F."/>
            <person name="Albersmeier A."/>
            <person name="Kalinowski J."/>
            <person name="Ruckert C."/>
        </authorList>
    </citation>
    <scope>NUCLEOTIDE SEQUENCE</scope>
    <source>
        <strain evidence="9">CGMCC 1.15448</strain>
    </source>
</reference>
<organism evidence="9 10">
    <name type="scientific">Puia dinghuensis</name>
    <dbReference type="NCBI Taxonomy" id="1792502"/>
    <lineage>
        <taxon>Bacteria</taxon>
        <taxon>Pseudomonadati</taxon>
        <taxon>Bacteroidota</taxon>
        <taxon>Chitinophagia</taxon>
        <taxon>Chitinophagales</taxon>
        <taxon>Chitinophagaceae</taxon>
        <taxon>Puia</taxon>
    </lineage>
</organism>
<accession>A0A8J2XV50</accession>
<sequence length="455" mass="50373">MRYSSFSLLLLSFALCTTRLDAQSPAADSIGSLLTLHQAVDIAIRNNLVVNQADLQSQTYKVAFDQSWELMLPTLGANAGQGINFGRSLNTTNYTYVTAQTGNGNYNLNAGLTIFAGLQLQNGIKQARYVYDASRLDLRYQKDNITLSVLLAYLSVLSARDQLATIREQENADTVQLSRLENQNREGALLVVSGLTDLRGQVAQDEVNIATAVNNLEAAKVNLFQLMNVPYKRDIDFENSVATANITDYQASPDSIYNSALQTVPNIQSTSLKVMGFQKALAVARGAYFPTLSFNGNVNSYYNSAATALNSNNKIPWGTQFHDNRSEYVGLYLNIPILNGFKVRNNVRNAKINLKNAELTAGNTRLALQQSVELAFQNMIAAYKSYKFYTDQATAYAESFRIQNIRFTEGVITADVYIPSKARSDQAAINLAAAKYAYIFRTKVLDYYQGKLQIP</sequence>
<keyword evidence="3" id="KW-0813">Transport</keyword>
<feature type="chain" id="PRO_5035231636" evidence="8">
    <location>
        <begin position="23"/>
        <end position="455"/>
    </location>
</feature>
<evidence type="ECO:0000256" key="4">
    <source>
        <dbReference type="ARBA" id="ARBA00022452"/>
    </source>
</evidence>
<keyword evidence="5" id="KW-0812">Transmembrane</keyword>
<keyword evidence="4" id="KW-1134">Transmembrane beta strand</keyword>
<keyword evidence="7" id="KW-0998">Cell outer membrane</keyword>
<feature type="signal peptide" evidence="8">
    <location>
        <begin position="1"/>
        <end position="22"/>
    </location>
</feature>
<dbReference type="Proteomes" id="UP000607559">
    <property type="component" value="Unassembled WGS sequence"/>
</dbReference>
<comment type="similarity">
    <text evidence="2">Belongs to the outer membrane factor (OMF) (TC 1.B.17) family.</text>
</comment>
<dbReference type="PANTHER" id="PTHR30026">
    <property type="entry name" value="OUTER MEMBRANE PROTEIN TOLC"/>
    <property type="match status" value="1"/>
</dbReference>
<evidence type="ECO:0000256" key="5">
    <source>
        <dbReference type="ARBA" id="ARBA00022692"/>
    </source>
</evidence>
<reference evidence="9" key="2">
    <citation type="submission" date="2020-09" db="EMBL/GenBank/DDBJ databases">
        <authorList>
            <person name="Sun Q."/>
            <person name="Zhou Y."/>
        </authorList>
    </citation>
    <scope>NUCLEOTIDE SEQUENCE</scope>
    <source>
        <strain evidence="9">CGMCC 1.15448</strain>
    </source>
</reference>
<evidence type="ECO:0000256" key="6">
    <source>
        <dbReference type="ARBA" id="ARBA00023136"/>
    </source>
</evidence>
<name>A0A8J2XV50_9BACT</name>
<evidence type="ECO:0000256" key="3">
    <source>
        <dbReference type="ARBA" id="ARBA00022448"/>
    </source>
</evidence>
<dbReference type="Gene3D" id="1.20.1600.10">
    <property type="entry name" value="Outer membrane efflux proteins (OEP)"/>
    <property type="match status" value="1"/>
</dbReference>
<evidence type="ECO:0000256" key="7">
    <source>
        <dbReference type="ARBA" id="ARBA00023237"/>
    </source>
</evidence>
<comment type="caution">
    <text evidence="9">The sequence shown here is derived from an EMBL/GenBank/DDBJ whole genome shotgun (WGS) entry which is preliminary data.</text>
</comment>
<dbReference type="PANTHER" id="PTHR30026:SF20">
    <property type="entry name" value="OUTER MEMBRANE PROTEIN TOLC"/>
    <property type="match status" value="1"/>
</dbReference>
<gene>
    <name evidence="9" type="ORF">GCM10011511_44750</name>
</gene>
<dbReference type="Pfam" id="PF02321">
    <property type="entry name" value="OEP"/>
    <property type="match status" value="2"/>
</dbReference>
<dbReference type="GO" id="GO:1990281">
    <property type="term" value="C:efflux pump complex"/>
    <property type="evidence" value="ECO:0007669"/>
    <property type="project" value="TreeGrafter"/>
</dbReference>
<proteinExistence type="inferred from homology"/>
<evidence type="ECO:0000256" key="2">
    <source>
        <dbReference type="ARBA" id="ARBA00007613"/>
    </source>
</evidence>
<dbReference type="GO" id="GO:0009279">
    <property type="term" value="C:cell outer membrane"/>
    <property type="evidence" value="ECO:0007669"/>
    <property type="project" value="UniProtKB-SubCell"/>
</dbReference>
<evidence type="ECO:0000256" key="8">
    <source>
        <dbReference type="SAM" id="SignalP"/>
    </source>
</evidence>
<keyword evidence="8" id="KW-0732">Signal</keyword>
<keyword evidence="6" id="KW-0472">Membrane</keyword>
<dbReference type="GO" id="GO:0015562">
    <property type="term" value="F:efflux transmembrane transporter activity"/>
    <property type="evidence" value="ECO:0007669"/>
    <property type="project" value="InterPro"/>
</dbReference>
<evidence type="ECO:0000313" key="9">
    <source>
        <dbReference type="EMBL" id="GGB15955.1"/>
    </source>
</evidence>
<dbReference type="GO" id="GO:0015288">
    <property type="term" value="F:porin activity"/>
    <property type="evidence" value="ECO:0007669"/>
    <property type="project" value="TreeGrafter"/>
</dbReference>
<dbReference type="InterPro" id="IPR003423">
    <property type="entry name" value="OMP_efflux"/>
</dbReference>
<dbReference type="EMBL" id="BMJC01000005">
    <property type="protein sequence ID" value="GGB15955.1"/>
    <property type="molecule type" value="Genomic_DNA"/>
</dbReference>
<protein>
    <submittedName>
        <fullName evidence="9">Transporter</fullName>
    </submittedName>
</protein>
<comment type="subcellular location">
    <subcellularLocation>
        <location evidence="1">Cell outer membrane</location>
    </subcellularLocation>
</comment>
<dbReference type="InterPro" id="IPR051906">
    <property type="entry name" value="TolC-like"/>
</dbReference>
<keyword evidence="10" id="KW-1185">Reference proteome</keyword>
<dbReference type="AlphaFoldDB" id="A0A8J2XV50"/>
<evidence type="ECO:0000313" key="10">
    <source>
        <dbReference type="Proteomes" id="UP000607559"/>
    </source>
</evidence>
<evidence type="ECO:0000256" key="1">
    <source>
        <dbReference type="ARBA" id="ARBA00004442"/>
    </source>
</evidence>